<dbReference type="KEGG" id="sva:SVA_0799"/>
<dbReference type="InterPro" id="IPR050904">
    <property type="entry name" value="Adhesion/Biosynth-related"/>
</dbReference>
<organism evidence="2 3">
    <name type="scientific">Sulfurifustis variabilis</name>
    <dbReference type="NCBI Taxonomy" id="1675686"/>
    <lineage>
        <taxon>Bacteria</taxon>
        <taxon>Pseudomonadati</taxon>
        <taxon>Pseudomonadota</taxon>
        <taxon>Gammaproteobacteria</taxon>
        <taxon>Acidiferrobacterales</taxon>
        <taxon>Acidiferrobacteraceae</taxon>
        <taxon>Sulfurifustis</taxon>
    </lineage>
</organism>
<dbReference type="GO" id="GO:0005615">
    <property type="term" value="C:extracellular space"/>
    <property type="evidence" value="ECO:0007669"/>
    <property type="project" value="TreeGrafter"/>
</dbReference>
<proteinExistence type="predicted"/>
<sequence length="173" mass="18119">MTSRAVARLKESLVLPTLITGLLLLAMLTSPGFAMSTAPKPEKNIVDTAAAGGFTTLVTAVQAAGLEETLRGEGPFTVFAPTDAAFAKIPPEQLDALLKDKEALTKVLTYHVVPGRVMASDVAKLNSAKTVQGQSVTIDTREGVKVDEAKVVQTDIVASNGVIHVIDSVILPK</sequence>
<dbReference type="PROSITE" id="PS50213">
    <property type="entry name" value="FAS1"/>
    <property type="match status" value="1"/>
</dbReference>
<reference evidence="2 3" key="1">
    <citation type="submission" date="2015-08" db="EMBL/GenBank/DDBJ databases">
        <title>Complete genome sequence of Sulfurifustis variabilis.</title>
        <authorList>
            <person name="Miura A."/>
            <person name="Kojima H."/>
            <person name="Fukui M."/>
        </authorList>
    </citation>
    <scope>NUCLEOTIDE SEQUENCE [LARGE SCALE GENOMIC DNA]</scope>
    <source>
        <strain evidence="3">skN76</strain>
    </source>
</reference>
<accession>A0A1B4V1L3</accession>
<dbReference type="Proteomes" id="UP000218899">
    <property type="component" value="Chromosome"/>
</dbReference>
<dbReference type="SUPFAM" id="SSF82153">
    <property type="entry name" value="FAS1 domain"/>
    <property type="match status" value="1"/>
</dbReference>
<protein>
    <submittedName>
        <fullName evidence="2">Beta-Ig-H3/fasciclin</fullName>
    </submittedName>
</protein>
<gene>
    <name evidence="2" type="ORF">SVA_0799</name>
</gene>
<evidence type="ECO:0000313" key="2">
    <source>
        <dbReference type="EMBL" id="BAU47378.1"/>
    </source>
</evidence>
<dbReference type="InterPro" id="IPR000782">
    <property type="entry name" value="FAS1_domain"/>
</dbReference>
<dbReference type="AlphaFoldDB" id="A0A1B4V1L3"/>
<evidence type="ECO:0000259" key="1">
    <source>
        <dbReference type="PROSITE" id="PS50213"/>
    </source>
</evidence>
<evidence type="ECO:0000313" key="3">
    <source>
        <dbReference type="Proteomes" id="UP000218899"/>
    </source>
</evidence>
<dbReference type="Pfam" id="PF02469">
    <property type="entry name" value="Fasciclin"/>
    <property type="match status" value="1"/>
</dbReference>
<keyword evidence="3" id="KW-1185">Reference proteome</keyword>
<dbReference type="PANTHER" id="PTHR10900">
    <property type="entry name" value="PERIOSTIN-RELATED"/>
    <property type="match status" value="1"/>
</dbReference>
<dbReference type="EMBL" id="AP014936">
    <property type="protein sequence ID" value="BAU47378.1"/>
    <property type="molecule type" value="Genomic_DNA"/>
</dbReference>
<dbReference type="Gene3D" id="2.30.180.10">
    <property type="entry name" value="FAS1 domain"/>
    <property type="match status" value="1"/>
</dbReference>
<dbReference type="PANTHER" id="PTHR10900:SF77">
    <property type="entry name" value="FI19380P1"/>
    <property type="match status" value="1"/>
</dbReference>
<dbReference type="InterPro" id="IPR036378">
    <property type="entry name" value="FAS1_dom_sf"/>
</dbReference>
<feature type="domain" description="FAS1" evidence="1">
    <location>
        <begin position="41"/>
        <end position="170"/>
    </location>
</feature>
<dbReference type="FunFam" id="2.30.180.10:FF:000019">
    <property type="entry name" value="Cell surface lipoprotein"/>
    <property type="match status" value="1"/>
</dbReference>
<dbReference type="SMART" id="SM00554">
    <property type="entry name" value="FAS1"/>
    <property type="match status" value="1"/>
</dbReference>
<name>A0A1B4V1L3_9GAMM</name>